<dbReference type="SUPFAM" id="SSF109604">
    <property type="entry name" value="HD-domain/PDEase-like"/>
    <property type="match status" value="1"/>
</dbReference>
<reference evidence="3" key="1">
    <citation type="submission" date="2016-10" db="EMBL/GenBank/DDBJ databases">
        <authorList>
            <person name="Varghese N."/>
            <person name="Submissions S."/>
        </authorList>
    </citation>
    <scope>NUCLEOTIDE SEQUENCE [LARGE SCALE GENOMIC DNA]</scope>
    <source>
        <strain evidence="3">DSM 26348</strain>
    </source>
</reference>
<evidence type="ECO:0000313" key="2">
    <source>
        <dbReference type="EMBL" id="SFI97597.1"/>
    </source>
</evidence>
<gene>
    <name evidence="2" type="ORF">SAMN05421753_11437</name>
</gene>
<evidence type="ECO:0000259" key="1">
    <source>
        <dbReference type="SMART" id="SM00471"/>
    </source>
</evidence>
<dbReference type="STRING" id="1576369.SAMN05421753_11437"/>
<organism evidence="2 3">
    <name type="scientific">Planctomicrobium piriforme</name>
    <dbReference type="NCBI Taxonomy" id="1576369"/>
    <lineage>
        <taxon>Bacteria</taxon>
        <taxon>Pseudomonadati</taxon>
        <taxon>Planctomycetota</taxon>
        <taxon>Planctomycetia</taxon>
        <taxon>Planctomycetales</taxon>
        <taxon>Planctomycetaceae</taxon>
        <taxon>Planctomicrobium</taxon>
    </lineage>
</organism>
<dbReference type="Gene3D" id="1.10.3210.10">
    <property type="entry name" value="Hypothetical protein af1432"/>
    <property type="match status" value="1"/>
</dbReference>
<dbReference type="Pfam" id="PF01966">
    <property type="entry name" value="HD"/>
    <property type="match status" value="1"/>
</dbReference>
<dbReference type="Proteomes" id="UP000199518">
    <property type="component" value="Unassembled WGS sequence"/>
</dbReference>
<dbReference type="SMART" id="SM00471">
    <property type="entry name" value="HDc"/>
    <property type="match status" value="1"/>
</dbReference>
<keyword evidence="3" id="KW-1185">Reference proteome</keyword>
<accession>A0A1I3MKP9</accession>
<dbReference type="RefSeq" id="WP_092052841.1">
    <property type="nucleotide sequence ID" value="NZ_FOQD01000014.1"/>
</dbReference>
<dbReference type="InterPro" id="IPR006674">
    <property type="entry name" value="HD_domain"/>
</dbReference>
<sequence length="348" mass="39630">MSDEKIRRRIAVDAAQLLMQRQETDLKKARLRAARRLFKGYIRKDNMPSEAEIRDEIEKLSYVVQGDVRFDNLRQVRVGALNFMRRLAEYEPRIMGDLVSGDVRTSAAAEVFFHEEDEAAVMERLEALLKGERVDQTPVIQDPLSPTTAPVPMELDFMEHPEQHGISLAEFERLVAHAYPDLGIESAVVETPSDRDRFEVYRMLLSPLEQVQQRKSQHPEGDALYHSLQVFELAREELPYDEEFLLAALLHDIGKGIDSGDSLQAGLTALSGYVTDRTVWFIENLHDAQRLLENSVGARARKRLQHHEDIEELLLLARCDRDGRVPGGTAPTLDAAIEYLRDLARSYG</sequence>
<name>A0A1I3MKP9_9PLAN</name>
<evidence type="ECO:0000313" key="3">
    <source>
        <dbReference type="Proteomes" id="UP000199518"/>
    </source>
</evidence>
<protein>
    <submittedName>
        <fullName evidence="2">HD domain-containing protein</fullName>
    </submittedName>
</protein>
<dbReference type="InterPro" id="IPR003607">
    <property type="entry name" value="HD/PDEase_dom"/>
</dbReference>
<dbReference type="CDD" id="cd00077">
    <property type="entry name" value="HDc"/>
    <property type="match status" value="1"/>
</dbReference>
<proteinExistence type="predicted"/>
<dbReference type="OrthoDB" id="9805698at2"/>
<dbReference type="AlphaFoldDB" id="A0A1I3MKP9"/>
<feature type="domain" description="HD/PDEase" evidence="1">
    <location>
        <begin position="219"/>
        <end position="285"/>
    </location>
</feature>
<dbReference type="EMBL" id="FOQD01000014">
    <property type="protein sequence ID" value="SFI97597.1"/>
    <property type="molecule type" value="Genomic_DNA"/>
</dbReference>